<dbReference type="Pfam" id="PF01582">
    <property type="entry name" value="TIR"/>
    <property type="match status" value="1"/>
</dbReference>
<dbReference type="FunFam" id="3.40.50.10140:FF:000007">
    <property type="entry name" value="Disease resistance protein (TIR-NBS-LRR class)"/>
    <property type="match status" value="1"/>
</dbReference>
<dbReference type="Gene3D" id="3.40.50.10140">
    <property type="entry name" value="Toll/interleukin-1 receptor homology (TIR) domain"/>
    <property type="match status" value="1"/>
</dbReference>
<dbReference type="InterPro" id="IPR000157">
    <property type="entry name" value="TIR_dom"/>
</dbReference>
<accession>A0AAP0M8A8</accession>
<dbReference type="PANTHER" id="PTHR32009">
    <property type="entry name" value="TMV RESISTANCE PROTEIN N-LIKE"/>
    <property type="match status" value="1"/>
</dbReference>
<keyword evidence="1" id="KW-0520">NAD</keyword>
<sequence>MASSSSSSSSGLTAQSKYEVFLSFRGEDTRNGFTSHLAAALHRKQIHFFIDDEELKKGDEISPTILKAIETSDISIIIFSKDYAASKWCLNELVKILDCKKINGQIVIPVFYQVDPSNVRKQSGSFGEAFDEYEKNFPNMVQKWRDALTQASNISGYHESRTFRSLFLTLPIPRIIWPFSFNQ</sequence>
<evidence type="ECO:0000313" key="3">
    <source>
        <dbReference type="EMBL" id="KAK9200663.1"/>
    </source>
</evidence>
<feature type="domain" description="TIR" evidence="2">
    <location>
        <begin position="16"/>
        <end position="183"/>
    </location>
</feature>
<dbReference type="PROSITE" id="PS50104">
    <property type="entry name" value="TIR"/>
    <property type="match status" value="1"/>
</dbReference>
<keyword evidence="4" id="KW-1185">Reference proteome</keyword>
<dbReference type="SMART" id="SM00255">
    <property type="entry name" value="TIR"/>
    <property type="match status" value="1"/>
</dbReference>
<gene>
    <name evidence="3" type="ORF">WN944_015861</name>
</gene>
<dbReference type="InterPro" id="IPR035897">
    <property type="entry name" value="Toll_tir_struct_dom_sf"/>
</dbReference>
<proteinExistence type="predicted"/>
<evidence type="ECO:0000259" key="2">
    <source>
        <dbReference type="PROSITE" id="PS50104"/>
    </source>
</evidence>
<reference evidence="3 4" key="1">
    <citation type="submission" date="2024-05" db="EMBL/GenBank/DDBJ databases">
        <title>Haplotype-resolved chromosome-level genome assembly of Huyou (Citrus changshanensis).</title>
        <authorList>
            <person name="Miao C."/>
            <person name="Chen W."/>
            <person name="Wu Y."/>
            <person name="Wang L."/>
            <person name="Zhao S."/>
            <person name="Grierson D."/>
            <person name="Xu C."/>
            <person name="Chen K."/>
        </authorList>
    </citation>
    <scope>NUCLEOTIDE SEQUENCE [LARGE SCALE GENOMIC DNA]</scope>
    <source>
        <strain evidence="3">01-14</strain>
        <tissue evidence="3">Leaf</tissue>
    </source>
</reference>
<dbReference type="GO" id="GO:0007165">
    <property type="term" value="P:signal transduction"/>
    <property type="evidence" value="ECO:0007669"/>
    <property type="project" value="InterPro"/>
</dbReference>
<organism evidence="3 4">
    <name type="scientific">Citrus x changshan-huyou</name>
    <dbReference type="NCBI Taxonomy" id="2935761"/>
    <lineage>
        <taxon>Eukaryota</taxon>
        <taxon>Viridiplantae</taxon>
        <taxon>Streptophyta</taxon>
        <taxon>Embryophyta</taxon>
        <taxon>Tracheophyta</taxon>
        <taxon>Spermatophyta</taxon>
        <taxon>Magnoliopsida</taxon>
        <taxon>eudicotyledons</taxon>
        <taxon>Gunneridae</taxon>
        <taxon>Pentapetalae</taxon>
        <taxon>rosids</taxon>
        <taxon>malvids</taxon>
        <taxon>Sapindales</taxon>
        <taxon>Rutaceae</taxon>
        <taxon>Aurantioideae</taxon>
        <taxon>Citrus</taxon>
    </lineage>
</organism>
<dbReference type="Proteomes" id="UP001428341">
    <property type="component" value="Unassembled WGS sequence"/>
</dbReference>
<evidence type="ECO:0000313" key="4">
    <source>
        <dbReference type="Proteomes" id="UP001428341"/>
    </source>
</evidence>
<dbReference type="EMBL" id="JBCGBO010000005">
    <property type="protein sequence ID" value="KAK9200663.1"/>
    <property type="molecule type" value="Genomic_DNA"/>
</dbReference>
<dbReference type="SUPFAM" id="SSF52200">
    <property type="entry name" value="Toll/Interleukin receptor TIR domain"/>
    <property type="match status" value="1"/>
</dbReference>
<name>A0AAP0M8A8_9ROSI</name>
<comment type="caution">
    <text evidence="3">The sequence shown here is derived from an EMBL/GenBank/DDBJ whole genome shotgun (WGS) entry which is preliminary data.</text>
</comment>
<dbReference type="PANTHER" id="PTHR32009:SF106">
    <property type="entry name" value="TIR DOMAIN-CONTAINING PROTEIN"/>
    <property type="match status" value="1"/>
</dbReference>
<evidence type="ECO:0000256" key="1">
    <source>
        <dbReference type="ARBA" id="ARBA00023027"/>
    </source>
</evidence>
<dbReference type="AlphaFoldDB" id="A0AAP0M8A8"/>
<protein>
    <recommendedName>
        <fullName evidence="2">TIR domain-containing protein</fullName>
    </recommendedName>
</protein>